<gene>
    <name evidence="3" type="ORF">FC770_15950</name>
</gene>
<feature type="region of interest" description="Disordered" evidence="1">
    <location>
        <begin position="70"/>
        <end position="91"/>
    </location>
</feature>
<accession>A0A4U2YIY8</accession>
<comment type="caution">
    <text evidence="3">The sequence shown here is derived from an EMBL/GenBank/DDBJ whole genome shotgun (WGS) entry which is preliminary data.</text>
</comment>
<keyword evidence="4" id="KW-1185">Reference proteome</keyword>
<name>A0A4U2YIY8_9ACTN</name>
<evidence type="ECO:0000313" key="3">
    <source>
        <dbReference type="EMBL" id="TKI60302.1"/>
    </source>
</evidence>
<dbReference type="Proteomes" id="UP000307808">
    <property type="component" value="Unassembled WGS sequence"/>
</dbReference>
<feature type="transmembrane region" description="Helical" evidence="2">
    <location>
        <begin position="40"/>
        <end position="58"/>
    </location>
</feature>
<sequence length="284" mass="29582">MIDHDQLTARLHDLGQRAPLPAADPDLDLRRGRAARRRRLARRVAGTATAFVVVGVAATQLPVFEVSGEPGGSALAPASEPSATQRQTPTPAPMTCGDLAAMARQTPAQPTQTPAQKAALAAYRQAAAAILDPSGQHFDHAEIRQGNGIQSKTWCDPVTDEYRAMALGTKIGWREGGALGVVQIEVVSPQDEEGPQALFLHDGWTAYDGELPEGAARARVTSFSESGGGHAVVVDRIDGLVVAVEASGVFGNNAAPGAAAVTRLPAVERLLTLAASSRLTLPQG</sequence>
<evidence type="ECO:0000256" key="2">
    <source>
        <dbReference type="SAM" id="Phobius"/>
    </source>
</evidence>
<evidence type="ECO:0000256" key="1">
    <source>
        <dbReference type="SAM" id="MobiDB-lite"/>
    </source>
</evidence>
<dbReference type="EMBL" id="SZPY01000005">
    <property type="protein sequence ID" value="TKI60302.1"/>
    <property type="molecule type" value="Genomic_DNA"/>
</dbReference>
<keyword evidence="2" id="KW-0812">Transmembrane</keyword>
<dbReference type="RefSeq" id="WP_137067313.1">
    <property type="nucleotide sequence ID" value="NZ_CP040748.1"/>
</dbReference>
<organism evidence="3 4">
    <name type="scientific">Nocardioides jishulii</name>
    <dbReference type="NCBI Taxonomy" id="2575440"/>
    <lineage>
        <taxon>Bacteria</taxon>
        <taxon>Bacillati</taxon>
        <taxon>Actinomycetota</taxon>
        <taxon>Actinomycetes</taxon>
        <taxon>Propionibacteriales</taxon>
        <taxon>Nocardioidaceae</taxon>
        <taxon>Nocardioides</taxon>
    </lineage>
</organism>
<dbReference type="AlphaFoldDB" id="A0A4U2YIY8"/>
<dbReference type="OrthoDB" id="10000767at2"/>
<evidence type="ECO:0000313" key="4">
    <source>
        <dbReference type="Proteomes" id="UP000307808"/>
    </source>
</evidence>
<keyword evidence="2" id="KW-0472">Membrane</keyword>
<protein>
    <submittedName>
        <fullName evidence="3">Uncharacterized protein</fullName>
    </submittedName>
</protein>
<proteinExistence type="predicted"/>
<keyword evidence="2" id="KW-1133">Transmembrane helix</keyword>
<reference evidence="3 4" key="1">
    <citation type="submission" date="2019-04" db="EMBL/GenBank/DDBJ databases">
        <authorList>
            <person name="Dong K."/>
        </authorList>
    </citation>
    <scope>NUCLEOTIDE SEQUENCE [LARGE SCALE GENOMIC DNA]</scope>
    <source>
        <strain evidence="4">dk3543</strain>
    </source>
</reference>